<keyword evidence="13" id="KW-0812">Transmembrane</keyword>
<evidence type="ECO:0000256" key="5">
    <source>
        <dbReference type="ARBA" id="ARBA00022448"/>
    </source>
</evidence>
<evidence type="ECO:0000256" key="9">
    <source>
        <dbReference type="ARBA" id="ARBA00022982"/>
    </source>
</evidence>
<feature type="region of interest" description="Disordered" evidence="12">
    <location>
        <begin position="141"/>
        <end position="165"/>
    </location>
</feature>
<name>A0A914C304_9BILA</name>
<comment type="function">
    <text evidence="1">Accessory subunit of the mitochondrial membrane respiratory chain NADH dehydrogenase (Complex I), that is believed not to be involved in catalysis. Complex I functions in the transfer of electrons from NADH to the respiratory chain. The immediate electron acceptor for the enzyme is believed to be ubiquinone.</text>
</comment>
<evidence type="ECO:0000256" key="13">
    <source>
        <dbReference type="SAM" id="Phobius"/>
    </source>
</evidence>
<keyword evidence="11 13" id="KW-0472">Membrane</keyword>
<comment type="subunit">
    <text evidence="4">Complex I is composed of 45 different subunits.</text>
</comment>
<keyword evidence="7" id="KW-0999">Mitochondrion inner membrane</keyword>
<evidence type="ECO:0000256" key="11">
    <source>
        <dbReference type="ARBA" id="ARBA00023136"/>
    </source>
</evidence>
<dbReference type="GO" id="GO:0032981">
    <property type="term" value="P:mitochondrial respiratory chain complex I assembly"/>
    <property type="evidence" value="ECO:0007669"/>
    <property type="project" value="TreeGrafter"/>
</dbReference>
<dbReference type="Proteomes" id="UP000887540">
    <property type="component" value="Unplaced"/>
</dbReference>
<dbReference type="PANTHER" id="PTHR15223">
    <property type="entry name" value="NADH-UBIQUINONE OXIDOREDUCTASE AGGG SUBUNIT"/>
    <property type="match status" value="1"/>
</dbReference>
<feature type="transmembrane region" description="Helical" evidence="13">
    <location>
        <begin position="98"/>
        <end position="118"/>
    </location>
</feature>
<keyword evidence="5" id="KW-0813">Transport</keyword>
<keyword evidence="14" id="KW-1185">Reference proteome</keyword>
<evidence type="ECO:0000256" key="2">
    <source>
        <dbReference type="ARBA" id="ARBA00004443"/>
    </source>
</evidence>
<dbReference type="WBParaSite" id="ACRNAN_Path_170.g604.t1">
    <property type="protein sequence ID" value="ACRNAN_Path_170.g604.t1"/>
    <property type="gene ID" value="ACRNAN_Path_170.g604"/>
</dbReference>
<evidence type="ECO:0000313" key="14">
    <source>
        <dbReference type="Proteomes" id="UP000887540"/>
    </source>
</evidence>
<keyword evidence="10" id="KW-0496">Mitochondrion</keyword>
<comment type="similarity">
    <text evidence="3">Belongs to the complex I NDUFB2 subunit family.</text>
</comment>
<keyword evidence="9" id="KW-0249">Electron transport</keyword>
<dbReference type="InterPro" id="IPR026627">
    <property type="entry name" value="NDUFB2_animal"/>
</dbReference>
<keyword evidence="8" id="KW-0809">Transit peptide</keyword>
<protein>
    <submittedName>
        <fullName evidence="15">NADH dehydrogenase [ubiquinone] 1 beta subcomplex subunit 8, mitochondrial</fullName>
    </submittedName>
</protein>
<evidence type="ECO:0000256" key="6">
    <source>
        <dbReference type="ARBA" id="ARBA00022660"/>
    </source>
</evidence>
<dbReference type="GO" id="GO:0045271">
    <property type="term" value="C:respiratory chain complex I"/>
    <property type="evidence" value="ECO:0007669"/>
    <property type="project" value="InterPro"/>
</dbReference>
<sequence>MLSNKFLVSAIAGRKLALRQFHPNFKWPPPIKFRWEKNPVSEEAPGTHWKAGNPDDPERFPEDVPYNMYPEKGDKHWPHNVYREPPPGMYAFYLDRVLSKWLCGFMWFWVFYNLYYNYQRLTGHWYMPYLHEFTDEELGIPPDSAPDPTPEQYWGNHGKPYGTYR</sequence>
<reference evidence="15" key="1">
    <citation type="submission" date="2022-11" db="UniProtKB">
        <authorList>
            <consortium name="WormBaseParasite"/>
        </authorList>
    </citation>
    <scope>IDENTIFICATION</scope>
</reference>
<dbReference type="PANTHER" id="PTHR15223:SF1">
    <property type="entry name" value="NADH DEHYDROGENASE [UBIQUINONE] 1 BETA SUBCOMPLEX SUBUNIT 2, MITOCHONDRIAL"/>
    <property type="match status" value="1"/>
</dbReference>
<evidence type="ECO:0000256" key="1">
    <source>
        <dbReference type="ARBA" id="ARBA00003195"/>
    </source>
</evidence>
<evidence type="ECO:0000256" key="3">
    <source>
        <dbReference type="ARBA" id="ARBA00005923"/>
    </source>
</evidence>
<evidence type="ECO:0000256" key="12">
    <source>
        <dbReference type="SAM" id="MobiDB-lite"/>
    </source>
</evidence>
<accession>A0A914C304</accession>
<dbReference type="GO" id="GO:0005743">
    <property type="term" value="C:mitochondrial inner membrane"/>
    <property type="evidence" value="ECO:0007669"/>
    <property type="project" value="UniProtKB-SubCell"/>
</dbReference>
<proteinExistence type="inferred from homology"/>
<evidence type="ECO:0000256" key="4">
    <source>
        <dbReference type="ARBA" id="ARBA00011533"/>
    </source>
</evidence>
<organism evidence="14 15">
    <name type="scientific">Acrobeloides nanus</name>
    <dbReference type="NCBI Taxonomy" id="290746"/>
    <lineage>
        <taxon>Eukaryota</taxon>
        <taxon>Metazoa</taxon>
        <taxon>Ecdysozoa</taxon>
        <taxon>Nematoda</taxon>
        <taxon>Chromadorea</taxon>
        <taxon>Rhabditida</taxon>
        <taxon>Tylenchina</taxon>
        <taxon>Cephalobomorpha</taxon>
        <taxon>Cephaloboidea</taxon>
        <taxon>Cephalobidae</taxon>
        <taxon>Acrobeloides</taxon>
    </lineage>
</organism>
<dbReference type="AlphaFoldDB" id="A0A914C304"/>
<keyword evidence="6" id="KW-0679">Respiratory chain</keyword>
<evidence type="ECO:0000256" key="10">
    <source>
        <dbReference type="ARBA" id="ARBA00023128"/>
    </source>
</evidence>
<keyword evidence="13" id="KW-1133">Transmembrane helix</keyword>
<evidence type="ECO:0000256" key="7">
    <source>
        <dbReference type="ARBA" id="ARBA00022792"/>
    </source>
</evidence>
<comment type="subcellular location">
    <subcellularLocation>
        <location evidence="2">Mitochondrion inner membrane</location>
        <topology evidence="2">Peripheral membrane protein</topology>
        <orientation evidence="2">Matrix side</orientation>
    </subcellularLocation>
</comment>
<dbReference type="Pfam" id="PF14813">
    <property type="entry name" value="NADH_B2"/>
    <property type="match status" value="1"/>
</dbReference>
<evidence type="ECO:0000313" key="15">
    <source>
        <dbReference type="WBParaSite" id="ACRNAN_Path_170.g604.t1"/>
    </source>
</evidence>
<evidence type="ECO:0000256" key="8">
    <source>
        <dbReference type="ARBA" id="ARBA00022946"/>
    </source>
</evidence>